<keyword evidence="2" id="KW-1133">Transmembrane helix</keyword>
<keyword evidence="5" id="KW-1185">Reference proteome</keyword>
<proteinExistence type="predicted"/>
<feature type="chain" id="PRO_5041932550" evidence="3">
    <location>
        <begin position="26"/>
        <end position="457"/>
    </location>
</feature>
<organism evidence="4 5">
    <name type="scientific">Penicillium malachiteum</name>
    <dbReference type="NCBI Taxonomy" id="1324776"/>
    <lineage>
        <taxon>Eukaryota</taxon>
        <taxon>Fungi</taxon>
        <taxon>Dikarya</taxon>
        <taxon>Ascomycota</taxon>
        <taxon>Pezizomycotina</taxon>
        <taxon>Eurotiomycetes</taxon>
        <taxon>Eurotiomycetidae</taxon>
        <taxon>Eurotiales</taxon>
        <taxon>Aspergillaceae</taxon>
        <taxon>Penicillium</taxon>
    </lineage>
</organism>
<dbReference type="AlphaFoldDB" id="A0AAD6HE41"/>
<gene>
    <name evidence="4" type="ORF">N7493_009425</name>
</gene>
<evidence type="ECO:0000256" key="2">
    <source>
        <dbReference type="SAM" id="Phobius"/>
    </source>
</evidence>
<feature type="transmembrane region" description="Helical" evidence="2">
    <location>
        <begin position="257"/>
        <end position="283"/>
    </location>
</feature>
<name>A0AAD6HE41_9EURO</name>
<dbReference type="EMBL" id="JAQJAN010000017">
    <property type="protein sequence ID" value="KAJ5709833.1"/>
    <property type="molecule type" value="Genomic_DNA"/>
</dbReference>
<comment type="caution">
    <text evidence="4">The sequence shown here is derived from an EMBL/GenBank/DDBJ whole genome shotgun (WGS) entry which is preliminary data.</text>
</comment>
<keyword evidence="2" id="KW-0472">Membrane</keyword>
<feature type="signal peptide" evidence="3">
    <location>
        <begin position="1"/>
        <end position="25"/>
    </location>
</feature>
<feature type="transmembrane region" description="Helical" evidence="2">
    <location>
        <begin position="295"/>
        <end position="315"/>
    </location>
</feature>
<reference evidence="4" key="1">
    <citation type="journal article" date="2023" name="IMA Fungus">
        <title>Comparative genomic study of the Penicillium genus elucidates a diverse pangenome and 15 lateral gene transfer events.</title>
        <authorList>
            <person name="Petersen C."/>
            <person name="Sorensen T."/>
            <person name="Nielsen M.R."/>
            <person name="Sondergaard T.E."/>
            <person name="Sorensen J.L."/>
            <person name="Fitzpatrick D.A."/>
            <person name="Frisvad J.C."/>
            <person name="Nielsen K.L."/>
        </authorList>
    </citation>
    <scope>NUCLEOTIDE SEQUENCE</scope>
    <source>
        <strain evidence="4">IBT 17514</strain>
    </source>
</reference>
<feature type="compositionally biased region" description="Polar residues" evidence="1">
    <location>
        <begin position="405"/>
        <end position="416"/>
    </location>
</feature>
<reference evidence="4" key="2">
    <citation type="submission" date="2023-01" db="EMBL/GenBank/DDBJ databases">
        <authorList>
            <person name="Petersen C."/>
        </authorList>
    </citation>
    <scope>NUCLEOTIDE SEQUENCE</scope>
    <source>
        <strain evidence="4">IBT 17514</strain>
    </source>
</reference>
<feature type="compositionally biased region" description="Basic and acidic residues" evidence="1">
    <location>
        <begin position="447"/>
        <end position="457"/>
    </location>
</feature>
<keyword evidence="3" id="KW-0732">Signal</keyword>
<feature type="region of interest" description="Disordered" evidence="1">
    <location>
        <begin position="363"/>
        <end position="457"/>
    </location>
</feature>
<dbReference type="Proteomes" id="UP001215712">
    <property type="component" value="Unassembled WGS sequence"/>
</dbReference>
<keyword evidence="2" id="KW-0812">Transmembrane</keyword>
<evidence type="ECO:0000256" key="3">
    <source>
        <dbReference type="SAM" id="SignalP"/>
    </source>
</evidence>
<protein>
    <submittedName>
        <fullName evidence="4">Uncharacterized protein</fullName>
    </submittedName>
</protein>
<sequence>MAPPRSFLYILSFVWTFTLLPLVLAAPWIVTEDYEQVIVTEYAYNDYYETGDPTISTSIEQILPTVTSLPEALSTITSIDDYSSVTIVQKLYPTNVGTPVPYDYGYYGYDYGDEEDGYHMTVYVVNITYTAPTACSSDWTSTTPVPVYPPYAIMDALPTTAMSTSLSVDNSEPFQPTTYTYDYIWVASSQIPSSSLSYLSEEYYPTDMYYSCGAYPTSTSTSDSSDCEYGYCNYYPYYWDESDNWWFDSYDMGISPFALVMTLTFGWIGIWLIAGFIEAWVRFRRLMLGWQTRRGIPVCWALTILPLTLLLLIWFRKGHRARSEEDAAELRKQWDGLGFWKKLKLYFVWGFRFKYPTILGEAPPRVNPSKRPGKQQRESLLNPTGVLPVTEVPREGAAAADPELEQTSAGESSRATSEAHEQVPAQASGALDGSREGHHATASGGDGPHESDVGRAQ</sequence>
<evidence type="ECO:0000313" key="5">
    <source>
        <dbReference type="Proteomes" id="UP001215712"/>
    </source>
</evidence>
<evidence type="ECO:0000313" key="4">
    <source>
        <dbReference type="EMBL" id="KAJ5709833.1"/>
    </source>
</evidence>
<accession>A0AAD6HE41</accession>
<evidence type="ECO:0000256" key="1">
    <source>
        <dbReference type="SAM" id="MobiDB-lite"/>
    </source>
</evidence>